<accession>A0A6I8M5Q9</accession>
<evidence type="ECO:0000313" key="2">
    <source>
        <dbReference type="EMBL" id="VWL85269.1"/>
    </source>
</evidence>
<evidence type="ECO:0000313" key="3">
    <source>
        <dbReference type="Proteomes" id="UP000419017"/>
    </source>
</evidence>
<dbReference type="AlphaFoldDB" id="A0A6I8M5Q9"/>
<keyword evidence="3" id="KW-1185">Reference proteome</keyword>
<organism evidence="2 3">
    <name type="scientific">Oceanivirga miroungae</name>
    <dbReference type="NCBI Taxonomy" id="1130046"/>
    <lineage>
        <taxon>Bacteria</taxon>
        <taxon>Fusobacteriati</taxon>
        <taxon>Fusobacteriota</taxon>
        <taxon>Fusobacteriia</taxon>
        <taxon>Fusobacteriales</taxon>
        <taxon>Leptotrichiaceae</taxon>
        <taxon>Oceanivirga</taxon>
    </lineage>
</organism>
<dbReference type="EMBL" id="CABWIB010000001">
    <property type="protein sequence ID" value="VWL85269.1"/>
    <property type="molecule type" value="Genomic_DNA"/>
</dbReference>
<protein>
    <submittedName>
        <fullName evidence="2">Uncharacterized protein</fullName>
    </submittedName>
</protein>
<proteinExistence type="predicted"/>
<sequence length="47" mass="5102">MNYILLFMPAICLGSLFIIIGLIKLEDKRAILSTAIGALVASSVFFN</sequence>
<reference evidence="2 3" key="1">
    <citation type="submission" date="2019-10" db="EMBL/GenBank/DDBJ databases">
        <authorList>
            <person name="Blom J."/>
        </authorList>
    </citation>
    <scope>NUCLEOTIDE SEQUENCE [LARGE SCALE GENOMIC DNA]</scope>
    <source>
        <strain evidence="2 3">ES3154-GLU</strain>
    </source>
</reference>
<dbReference type="Proteomes" id="UP000419017">
    <property type="component" value="Unassembled WGS sequence"/>
</dbReference>
<gene>
    <name evidence="2" type="ORF">OMES3154_00552</name>
</gene>
<evidence type="ECO:0000256" key="1">
    <source>
        <dbReference type="SAM" id="Phobius"/>
    </source>
</evidence>
<name>A0A6I8M5Q9_9FUSO</name>
<keyword evidence="1" id="KW-0472">Membrane</keyword>
<feature type="transmembrane region" description="Helical" evidence="1">
    <location>
        <begin position="6"/>
        <end position="23"/>
    </location>
</feature>
<dbReference type="RefSeq" id="WP_156683277.1">
    <property type="nucleotide sequence ID" value="NZ_CABWIB010000001.1"/>
</dbReference>
<keyword evidence="1" id="KW-0812">Transmembrane</keyword>
<keyword evidence="1" id="KW-1133">Transmembrane helix</keyword>